<dbReference type="InterPro" id="IPR003191">
    <property type="entry name" value="Guanylate-bd/ATL_C"/>
</dbReference>
<dbReference type="Gene3D" id="3.40.50.300">
    <property type="entry name" value="P-loop containing nucleotide triphosphate hydrolases"/>
    <property type="match status" value="1"/>
</dbReference>
<proteinExistence type="inferred from homology"/>
<dbReference type="FunFam" id="3.40.50.300:FF:004169">
    <property type="entry name" value="Atlastin 3"/>
    <property type="match status" value="1"/>
</dbReference>
<evidence type="ECO:0000313" key="16">
    <source>
        <dbReference type="Proteomes" id="UP000655588"/>
    </source>
</evidence>
<dbReference type="InterPro" id="IPR030386">
    <property type="entry name" value="G_GB1_RHD3_dom"/>
</dbReference>
<dbReference type="InterPro" id="IPR015894">
    <property type="entry name" value="Guanylate-bd_N"/>
</dbReference>
<comment type="caution">
    <text evidence="15">The sequence shown here is derived from an EMBL/GenBank/DDBJ whole genome shotgun (WGS) entry which is preliminary data.</text>
</comment>
<evidence type="ECO:0000256" key="6">
    <source>
        <dbReference type="ARBA" id="ARBA00022842"/>
    </source>
</evidence>
<keyword evidence="5" id="KW-0256">Endoplasmic reticulum</keyword>
<evidence type="ECO:0000256" key="8">
    <source>
        <dbReference type="ARBA" id="ARBA00023134"/>
    </source>
</evidence>
<feature type="compositionally biased region" description="Basic and acidic residues" evidence="12">
    <location>
        <begin position="14"/>
        <end position="28"/>
    </location>
</feature>
<dbReference type="InterPro" id="IPR027417">
    <property type="entry name" value="P-loop_NTPase"/>
</dbReference>
<evidence type="ECO:0000256" key="13">
    <source>
        <dbReference type="SAM" id="Phobius"/>
    </source>
</evidence>
<gene>
    <name evidence="15" type="ORF">E2986_09857</name>
</gene>
<dbReference type="SUPFAM" id="SSF48340">
    <property type="entry name" value="Interferon-induced guanylate-binding protein 1 (GBP1), C-terminal domain"/>
    <property type="match status" value="1"/>
</dbReference>
<keyword evidence="2 13" id="KW-0812">Transmembrane</keyword>
<dbReference type="CDD" id="cd01851">
    <property type="entry name" value="GBP"/>
    <property type="match status" value="1"/>
</dbReference>
<feature type="compositionally biased region" description="Polar residues" evidence="12">
    <location>
        <begin position="1"/>
        <end position="10"/>
    </location>
</feature>
<dbReference type="PROSITE" id="PS51715">
    <property type="entry name" value="G_GB1_RHD3"/>
    <property type="match status" value="1"/>
</dbReference>
<evidence type="ECO:0000256" key="4">
    <source>
        <dbReference type="ARBA" id="ARBA00022801"/>
    </source>
</evidence>
<evidence type="ECO:0000256" key="1">
    <source>
        <dbReference type="ARBA" id="ARBA00004477"/>
    </source>
</evidence>
<evidence type="ECO:0000259" key="14">
    <source>
        <dbReference type="PROSITE" id="PS51715"/>
    </source>
</evidence>
<dbReference type="PANTHER" id="PTHR10751">
    <property type="entry name" value="GUANYLATE BINDING PROTEIN"/>
    <property type="match status" value="1"/>
</dbReference>
<evidence type="ECO:0000256" key="5">
    <source>
        <dbReference type="ARBA" id="ARBA00022824"/>
    </source>
</evidence>
<dbReference type="GO" id="GO:0005525">
    <property type="term" value="F:GTP binding"/>
    <property type="evidence" value="ECO:0007669"/>
    <property type="project" value="UniProtKB-KW"/>
</dbReference>
<keyword evidence="3" id="KW-0547">Nucleotide-binding</keyword>
<evidence type="ECO:0000256" key="7">
    <source>
        <dbReference type="ARBA" id="ARBA00022989"/>
    </source>
</evidence>
<dbReference type="EMBL" id="WNWW01000980">
    <property type="protein sequence ID" value="KAF3420213.1"/>
    <property type="molecule type" value="Genomic_DNA"/>
</dbReference>
<dbReference type="AlphaFoldDB" id="A0A833S3Q3"/>
<comment type="catalytic activity">
    <reaction evidence="10">
        <text>GTP + H2O = GDP + phosphate + H(+)</text>
        <dbReference type="Rhea" id="RHEA:19669"/>
        <dbReference type="ChEBI" id="CHEBI:15377"/>
        <dbReference type="ChEBI" id="CHEBI:15378"/>
        <dbReference type="ChEBI" id="CHEBI:37565"/>
        <dbReference type="ChEBI" id="CHEBI:43474"/>
        <dbReference type="ChEBI" id="CHEBI:58189"/>
    </reaction>
    <physiologicalReaction direction="left-to-right" evidence="10">
        <dbReference type="Rhea" id="RHEA:19670"/>
    </physiologicalReaction>
</comment>
<evidence type="ECO:0000256" key="9">
    <source>
        <dbReference type="ARBA" id="ARBA00023136"/>
    </source>
</evidence>
<name>A0A833S3Q3_9HYME</name>
<keyword evidence="6" id="KW-0460">Magnesium</keyword>
<evidence type="ECO:0000256" key="12">
    <source>
        <dbReference type="SAM" id="MobiDB-lite"/>
    </source>
</evidence>
<feature type="domain" description="GB1/RHD3-type G" evidence="14">
    <location>
        <begin position="135"/>
        <end position="385"/>
    </location>
</feature>
<protein>
    <recommendedName>
        <fullName evidence="14">GB1/RHD3-type G domain-containing protein</fullName>
    </recommendedName>
</protein>
<accession>A0A833S3Q3</accession>
<keyword evidence="9 13" id="KW-0472">Membrane</keyword>
<evidence type="ECO:0000256" key="10">
    <source>
        <dbReference type="ARBA" id="ARBA00049117"/>
    </source>
</evidence>
<dbReference type="SUPFAM" id="SSF52540">
    <property type="entry name" value="P-loop containing nucleoside triphosphate hydrolases"/>
    <property type="match status" value="1"/>
</dbReference>
<comment type="similarity">
    <text evidence="11">Belongs to the TRAFAC class dynamin-like GTPase superfamily. GB1/RHD3 GTPase family.</text>
</comment>
<comment type="subcellular location">
    <subcellularLocation>
        <location evidence="1">Endoplasmic reticulum membrane</location>
        <topology evidence="1">Multi-pass membrane protein</topology>
    </subcellularLocation>
</comment>
<evidence type="ECO:0000256" key="11">
    <source>
        <dbReference type="PROSITE-ProRule" id="PRU01052"/>
    </source>
</evidence>
<feature type="transmembrane region" description="Helical" evidence="13">
    <location>
        <begin position="549"/>
        <end position="570"/>
    </location>
</feature>
<evidence type="ECO:0000313" key="15">
    <source>
        <dbReference type="EMBL" id="KAF3420213.1"/>
    </source>
</evidence>
<evidence type="ECO:0000256" key="3">
    <source>
        <dbReference type="ARBA" id="ARBA00022741"/>
    </source>
</evidence>
<evidence type="ECO:0000256" key="2">
    <source>
        <dbReference type="ARBA" id="ARBA00022692"/>
    </source>
</evidence>
<feature type="region of interest" description="Disordered" evidence="12">
    <location>
        <begin position="1"/>
        <end position="50"/>
    </location>
</feature>
<dbReference type="Pfam" id="PF02263">
    <property type="entry name" value="GBP"/>
    <property type="match status" value="1"/>
</dbReference>
<keyword evidence="16" id="KW-1185">Reference proteome</keyword>
<dbReference type="Gene3D" id="1.20.58.420">
    <property type="entry name" value="AHSP"/>
    <property type="match status" value="1"/>
</dbReference>
<dbReference type="GO" id="GO:0005789">
    <property type="term" value="C:endoplasmic reticulum membrane"/>
    <property type="evidence" value="ECO:0007669"/>
    <property type="project" value="UniProtKB-SubCell"/>
</dbReference>
<feature type="transmembrane region" description="Helical" evidence="13">
    <location>
        <begin position="524"/>
        <end position="543"/>
    </location>
</feature>
<keyword evidence="7 13" id="KW-1133">Transmembrane helix</keyword>
<dbReference type="GO" id="GO:0003924">
    <property type="term" value="F:GTPase activity"/>
    <property type="evidence" value="ECO:0007669"/>
    <property type="project" value="InterPro"/>
</dbReference>
<reference evidence="15" key="1">
    <citation type="submission" date="2019-11" db="EMBL/GenBank/DDBJ databases">
        <title>The nuclear and mitochondrial genomes of Frieseomelitta varia - a highly eusocial stingless bee (Meliponini) with a permanently sterile worker caste.</title>
        <authorList>
            <person name="Freitas F.C.P."/>
            <person name="Lourenco A.P."/>
            <person name="Nunes F.M.F."/>
            <person name="Paschoal A.R."/>
            <person name="Abreu F.C.P."/>
            <person name="Barbin F.O."/>
            <person name="Bataglia L."/>
            <person name="Cardoso-Junior C.A.M."/>
            <person name="Cervoni M.S."/>
            <person name="Silva S.R."/>
            <person name="Dalarmi F."/>
            <person name="Del Lama M.A."/>
            <person name="Depintor T.S."/>
            <person name="Ferreira K.M."/>
            <person name="Goria P.S."/>
            <person name="Jaskot M.C."/>
            <person name="Lago D.C."/>
            <person name="Luna-Lucena D."/>
            <person name="Moda L.M."/>
            <person name="Nascimento L."/>
            <person name="Pedrino M."/>
            <person name="Rabico F.O."/>
            <person name="Sanches F.C."/>
            <person name="Santos D.E."/>
            <person name="Santos C.G."/>
            <person name="Vieira J."/>
            <person name="Lopes T.F."/>
            <person name="Barchuk A.R."/>
            <person name="Hartfelder K."/>
            <person name="Simoes Z.L.P."/>
            <person name="Bitondi M.M.G."/>
            <person name="Pinheiro D.G."/>
        </authorList>
    </citation>
    <scope>NUCLEOTIDE SEQUENCE</scope>
    <source>
        <strain evidence="15">USP_RPSP 00005682</strain>
        <tissue evidence="15">Whole individual</tissue>
    </source>
</reference>
<keyword evidence="8" id="KW-0342">GTP-binding</keyword>
<dbReference type="Proteomes" id="UP000655588">
    <property type="component" value="Unassembled WGS sequence"/>
</dbReference>
<dbReference type="InterPro" id="IPR036543">
    <property type="entry name" value="Guanylate-bd_C_sf"/>
</dbReference>
<organism evidence="15 16">
    <name type="scientific">Frieseomelitta varia</name>
    <dbReference type="NCBI Taxonomy" id="561572"/>
    <lineage>
        <taxon>Eukaryota</taxon>
        <taxon>Metazoa</taxon>
        <taxon>Ecdysozoa</taxon>
        <taxon>Arthropoda</taxon>
        <taxon>Hexapoda</taxon>
        <taxon>Insecta</taxon>
        <taxon>Pterygota</taxon>
        <taxon>Neoptera</taxon>
        <taxon>Endopterygota</taxon>
        <taxon>Hymenoptera</taxon>
        <taxon>Apocrita</taxon>
        <taxon>Aculeata</taxon>
        <taxon>Apoidea</taxon>
        <taxon>Anthophila</taxon>
        <taxon>Apidae</taxon>
        <taxon>Frieseomelitta</taxon>
    </lineage>
</organism>
<dbReference type="Pfam" id="PF02841">
    <property type="entry name" value="GBP_C"/>
    <property type="match status" value="1"/>
</dbReference>
<sequence>MSETGKTSAGSLKRQQDEQPSRPREPIRPPRTRTTQQARHNAAAIDRRENRVKKVPMTTLDENVNRVPRVYTNERVEEDRSGWQERIERLSMDSQDKNTSDVGQPVQIVLAHPDHSFELNEEALSKILLENDIKNRSVVVVSVAGAFRKGKSFLLDFFLRYMNSQYNNNNQTDSWLGEDNEPLSGFSWKGGSERDTTGILMWSKVFRGTLPDGEKVAVILMDTQGAFDSQSTVKDCATVFALSTMLSSVQIYNLSQNIQEDDLQHLQLFTEYGRLALQKSGRKPFQKLQFLVRDWSYPYEASYGAEGGEKILNRRLEISDKQHPELQSLRKHIKSCFSDISCFLMPHPGLNIATNPHFDGRLSEIQPEFKEQLKVLIPMLLAPENLVTKKIDGQLVKARDLLEYFKSYMKIYKGNELPEPKSMLVATAEANNLAAVTEAREFYIRLMEDVCGSKKPYLTTARLENEHTRCMDKAMCIFQNKRKMGGDAFSQTYMKKLCEDMDKVFVHFKAQNESKNVFKSTRTAGVYGAIVAIMYFLSSVFGFTGLYLLANICNFIMCICILTLMLLAYIRYSGNYDTLGVVIDEVANTLWNNVSNLIKPVYQQFVEKSVSVAVAQAAEMATNTTMNATVTANGKPKLT</sequence>
<dbReference type="FunFam" id="1.20.58.420:FF:000001">
    <property type="entry name" value="Atlastin-1 isoform 1"/>
    <property type="match status" value="1"/>
</dbReference>
<keyword evidence="4" id="KW-0378">Hydrolase</keyword>
<dbReference type="FunFam" id="3.40.50.300:FF:003207">
    <property type="entry name" value="ATLastiN (Endoplasmic reticulum GTPase) related"/>
    <property type="match status" value="1"/>
</dbReference>